<keyword evidence="7" id="KW-1185">Reference proteome</keyword>
<dbReference type="AlphaFoldDB" id="A0A3S0L651"/>
<dbReference type="InterPro" id="IPR005133">
    <property type="entry name" value="PhaG_MnhG_YufB"/>
</dbReference>
<dbReference type="OMA" id="TNPISAH"/>
<evidence type="ECO:0000313" key="3">
    <source>
        <dbReference type="EMBL" id="MWV54547.1"/>
    </source>
</evidence>
<dbReference type="Pfam" id="PF03334">
    <property type="entry name" value="PhaG_MnhG_YufB"/>
    <property type="match status" value="1"/>
</dbReference>
<keyword evidence="1" id="KW-1133">Transmembrane helix</keyword>
<protein>
    <submittedName>
        <fullName evidence="4">Monovalent cation/H(+) antiporter subunit G</fullName>
    </submittedName>
    <submittedName>
        <fullName evidence="3">Na+/H+ antiporter subunit G</fullName>
    </submittedName>
</protein>
<comment type="caution">
    <text evidence="4">The sequence shown here is derived from an EMBL/GenBank/DDBJ whole genome shotgun (WGS) entry which is preliminary data.</text>
</comment>
<reference evidence="3 7" key="3">
    <citation type="submission" date="2019-11" db="EMBL/GenBank/DDBJ databases">
        <title>Green- and brown-colored morphotypes of Chlorobia in the stratified aquatic ecosystems of Kandalaksha Gulf (White Sea): A model for study of the accessory genome evolution.</title>
        <authorList>
            <person name="Grouzdev D.S."/>
        </authorList>
    </citation>
    <scope>NUCLEOTIDE SEQUENCE [LARGE SCALE GENOMIC DNA]</scope>
    <source>
        <strain evidence="3 7">ZM</strain>
    </source>
</reference>
<keyword evidence="1" id="KW-0472">Membrane</keyword>
<reference evidence="2 6" key="2">
    <citation type="submission" date="2019-07" db="EMBL/GenBank/DDBJ databases">
        <title>Draft genome Sequence of Chlorobium phaeovibrioides sp. strain PhvTcv-s14, from the Phylum Chlorobi.</title>
        <authorList>
            <person name="Babenko V."/>
            <person name="Boldyreva D."/>
            <person name="Kanygina A."/>
            <person name="Selezneva O."/>
            <person name="Akopiyan T."/>
            <person name="Lunina O."/>
        </authorList>
    </citation>
    <scope>NUCLEOTIDE SEQUENCE [LARGE SCALE GENOMIC DNA]</scope>
    <source>
        <strain evidence="2 6">GrTcv12</strain>
    </source>
</reference>
<dbReference type="Proteomes" id="UP000489351">
    <property type="component" value="Unassembled WGS sequence"/>
</dbReference>
<sequence>MKEILSGSLLLMGSVFILLSAVGILRMPDLYTRMSATTKASTLGIGLVLLGTILFWQDFGIASRAIAIIVFLFLTAPVAAHVIGRAAYLGKVPLWEKTNIDEFKKREHPSDSSSSMPE</sequence>
<evidence type="ECO:0000313" key="6">
    <source>
        <dbReference type="Proteomes" id="UP000327458"/>
    </source>
</evidence>
<evidence type="ECO:0000256" key="1">
    <source>
        <dbReference type="SAM" id="Phobius"/>
    </source>
</evidence>
<dbReference type="RefSeq" id="WP_011890498.1">
    <property type="nucleotide sequence ID" value="NZ_CP041698.1"/>
</dbReference>
<evidence type="ECO:0000313" key="7">
    <source>
        <dbReference type="Proteomes" id="UP000489351"/>
    </source>
</evidence>
<feature type="transmembrane region" description="Helical" evidence="1">
    <location>
        <begin position="37"/>
        <end position="56"/>
    </location>
</feature>
<dbReference type="PANTHER" id="PTHR34703:SF1">
    <property type="entry name" value="ANTIPORTER SUBUNIT MNHG2-RELATED"/>
    <property type="match status" value="1"/>
</dbReference>
<evidence type="ECO:0000313" key="5">
    <source>
        <dbReference type="Proteomes" id="UP000279908"/>
    </source>
</evidence>
<feature type="transmembrane region" description="Helical" evidence="1">
    <location>
        <begin position="6"/>
        <end position="25"/>
    </location>
</feature>
<dbReference type="PANTHER" id="PTHR34703">
    <property type="entry name" value="ANTIPORTER SUBUNIT MNHG2-RELATED"/>
    <property type="match status" value="1"/>
</dbReference>
<dbReference type="GO" id="GO:0015385">
    <property type="term" value="F:sodium:proton antiporter activity"/>
    <property type="evidence" value="ECO:0007669"/>
    <property type="project" value="TreeGrafter"/>
</dbReference>
<dbReference type="Proteomes" id="UP000327458">
    <property type="component" value="Unassembled WGS sequence"/>
</dbReference>
<accession>A0A3S0L651</accession>
<proteinExistence type="predicted"/>
<dbReference type="NCBIfam" id="NF009314">
    <property type="entry name" value="PRK12674.1-2"/>
    <property type="match status" value="1"/>
</dbReference>
<dbReference type="NCBIfam" id="TIGR01300">
    <property type="entry name" value="CPA3_mnhG_phaG"/>
    <property type="match status" value="1"/>
</dbReference>
<dbReference type="EMBL" id="RXYK01000004">
    <property type="protein sequence ID" value="RTY38882.1"/>
    <property type="molecule type" value="Genomic_DNA"/>
</dbReference>
<evidence type="ECO:0000313" key="4">
    <source>
        <dbReference type="EMBL" id="RTY38882.1"/>
    </source>
</evidence>
<name>A0A3S0L651_CHLPH</name>
<reference evidence="4 5" key="1">
    <citation type="submission" date="2018-12" db="EMBL/GenBank/DDBJ databases">
        <authorList>
            <person name="Lunina O.N."/>
            <person name="Grouzdev D.S."/>
            <person name="Gorlenko V.M."/>
            <person name="Savvichev A.S."/>
        </authorList>
    </citation>
    <scope>NUCLEOTIDE SEQUENCE [LARGE SCALE GENOMIC DNA]</scope>
    <source>
        <strain evidence="4 5">BrKhr-17</strain>
    </source>
</reference>
<gene>
    <name evidence="4" type="ORF">EKD02_04210</name>
    <name evidence="2" type="ORF">FP507_07515</name>
    <name evidence="3" type="ORF">GJ685_05645</name>
</gene>
<dbReference type="Proteomes" id="UP000279908">
    <property type="component" value="Unassembled WGS sequence"/>
</dbReference>
<keyword evidence="1" id="KW-0812">Transmembrane</keyword>
<feature type="transmembrane region" description="Helical" evidence="1">
    <location>
        <begin position="62"/>
        <end position="83"/>
    </location>
</feature>
<organism evidence="4 5">
    <name type="scientific">Chlorobium phaeovibrioides</name>
    <dbReference type="NCBI Taxonomy" id="1094"/>
    <lineage>
        <taxon>Bacteria</taxon>
        <taxon>Pseudomonadati</taxon>
        <taxon>Chlorobiota</taxon>
        <taxon>Chlorobiia</taxon>
        <taxon>Chlorobiales</taxon>
        <taxon>Chlorobiaceae</taxon>
        <taxon>Chlorobium/Pelodictyon group</taxon>
        <taxon>Chlorobium</taxon>
    </lineage>
</organism>
<dbReference type="EMBL" id="VMRG01000001">
    <property type="protein sequence ID" value="KAA6232911.1"/>
    <property type="molecule type" value="Genomic_DNA"/>
</dbReference>
<dbReference type="EMBL" id="WUBZ01000015">
    <property type="protein sequence ID" value="MWV54547.1"/>
    <property type="molecule type" value="Genomic_DNA"/>
</dbReference>
<evidence type="ECO:0000313" key="2">
    <source>
        <dbReference type="EMBL" id="KAA6232911.1"/>
    </source>
</evidence>